<gene>
    <name evidence="1" type="ORF">MUK42_19913</name>
</gene>
<dbReference type="InterPro" id="IPR008480">
    <property type="entry name" value="DUF761_pln"/>
</dbReference>
<protein>
    <submittedName>
        <fullName evidence="1">Uncharacterized protein</fullName>
    </submittedName>
</protein>
<keyword evidence="2" id="KW-1185">Reference proteome</keyword>
<dbReference type="EMBL" id="CP097507">
    <property type="protein sequence ID" value="URE03980.1"/>
    <property type="molecule type" value="Genomic_DNA"/>
</dbReference>
<proteinExistence type="predicted"/>
<dbReference type="Proteomes" id="UP001055439">
    <property type="component" value="Chromosome 5"/>
</dbReference>
<evidence type="ECO:0000313" key="2">
    <source>
        <dbReference type="Proteomes" id="UP001055439"/>
    </source>
</evidence>
<organism evidence="1 2">
    <name type="scientific">Musa troglodytarum</name>
    <name type="common">fe'i banana</name>
    <dbReference type="NCBI Taxonomy" id="320322"/>
    <lineage>
        <taxon>Eukaryota</taxon>
        <taxon>Viridiplantae</taxon>
        <taxon>Streptophyta</taxon>
        <taxon>Embryophyta</taxon>
        <taxon>Tracheophyta</taxon>
        <taxon>Spermatophyta</taxon>
        <taxon>Magnoliopsida</taxon>
        <taxon>Liliopsida</taxon>
        <taxon>Zingiberales</taxon>
        <taxon>Musaceae</taxon>
        <taxon>Musa</taxon>
    </lineage>
</organism>
<dbReference type="Pfam" id="PF05553">
    <property type="entry name" value="DUF761"/>
    <property type="match status" value="1"/>
</dbReference>
<accession>A0A9E7K5H1</accession>
<reference evidence="1" key="1">
    <citation type="submission" date="2022-05" db="EMBL/GenBank/DDBJ databases">
        <title>The Musa troglodytarum L. genome provides insights into the mechanism of non-climacteric behaviour and enrichment of carotenoids.</title>
        <authorList>
            <person name="Wang J."/>
        </authorList>
    </citation>
    <scope>NUCLEOTIDE SEQUENCE</scope>
    <source>
        <tissue evidence="1">Leaf</tissue>
    </source>
</reference>
<evidence type="ECO:0000313" key="1">
    <source>
        <dbReference type="EMBL" id="URE03980.1"/>
    </source>
</evidence>
<name>A0A9E7K5H1_9LILI</name>
<dbReference type="AlphaFoldDB" id="A0A9E7K5H1"/>
<sequence>MIHWIGKLSFTLLGVASVTLVADLLLPCFLDFFLSLRHLWIISQFIVFFIWKLSSTGDADESLEFSCLRPLAVDSPETWCDVPSAGYFTSFPSRAGSREPEPLPPEVTKEMVEPRQQYRRKEAAPLVVKEEAIGWRRREVLVVHHDELFQRAEAFIKKHYDSLRLQPHEEYPEQRQRLAMLPWSS</sequence>
<dbReference type="OrthoDB" id="687745at2759"/>